<dbReference type="InterPro" id="IPR006710">
    <property type="entry name" value="Glyco_hydro_43"/>
</dbReference>
<keyword evidence="3 6" id="KW-0326">Glycosidase</keyword>
<dbReference type="PANTHER" id="PTHR42812">
    <property type="entry name" value="BETA-XYLOSIDASE"/>
    <property type="match status" value="1"/>
</dbReference>
<dbReference type="CDD" id="cd18617">
    <property type="entry name" value="GH43_XynB-like"/>
    <property type="match status" value="1"/>
</dbReference>
<dbReference type="InterPro" id="IPR041542">
    <property type="entry name" value="GH43_C2"/>
</dbReference>
<evidence type="ECO:0000256" key="5">
    <source>
        <dbReference type="PIRSR" id="PIRSR606710-2"/>
    </source>
</evidence>
<evidence type="ECO:0000313" key="9">
    <source>
        <dbReference type="EMBL" id="EMR65451.1"/>
    </source>
</evidence>
<evidence type="ECO:0000256" key="6">
    <source>
        <dbReference type="RuleBase" id="RU361187"/>
    </source>
</evidence>
<dbReference type="InterPro" id="IPR013320">
    <property type="entry name" value="ConA-like_dom_sf"/>
</dbReference>
<evidence type="ECO:0000256" key="7">
    <source>
        <dbReference type="SAM" id="SignalP"/>
    </source>
</evidence>
<evidence type="ECO:0000259" key="8">
    <source>
        <dbReference type="Pfam" id="PF17851"/>
    </source>
</evidence>
<keyword evidence="2 6" id="KW-0378">Hydrolase</keyword>
<accession>M7T6K5</accession>
<dbReference type="Gene3D" id="2.60.120.200">
    <property type="match status" value="1"/>
</dbReference>
<dbReference type="eggNOG" id="ENOG502QZZ0">
    <property type="taxonomic scope" value="Eukaryota"/>
</dbReference>
<proteinExistence type="inferred from homology"/>
<dbReference type="SUPFAM" id="SSF75005">
    <property type="entry name" value="Arabinanase/levansucrase/invertase"/>
    <property type="match status" value="1"/>
</dbReference>
<dbReference type="InterPro" id="IPR023296">
    <property type="entry name" value="Glyco_hydro_beta-prop_sf"/>
</dbReference>
<evidence type="ECO:0000256" key="1">
    <source>
        <dbReference type="ARBA" id="ARBA00009865"/>
    </source>
</evidence>
<comment type="similarity">
    <text evidence="1 6">Belongs to the glycosyl hydrolase 43 family.</text>
</comment>
<feature type="site" description="Important for catalytic activity, responsible for pKa modulation of the active site Glu and correct orientation of both the proton donor and substrate" evidence="5">
    <location>
        <position position="149"/>
    </location>
</feature>
<dbReference type="GO" id="GO:0005975">
    <property type="term" value="P:carbohydrate metabolic process"/>
    <property type="evidence" value="ECO:0007669"/>
    <property type="project" value="InterPro"/>
</dbReference>
<protein>
    <submittedName>
        <fullName evidence="9">Putative beta-xylosidase protein</fullName>
    </submittedName>
</protein>
<evidence type="ECO:0000256" key="3">
    <source>
        <dbReference type="ARBA" id="ARBA00023295"/>
    </source>
</evidence>
<feature type="chain" id="PRO_5004085319" evidence="7">
    <location>
        <begin position="22"/>
        <end position="583"/>
    </location>
</feature>
<sequence length="583" mass="64306">MAYLRSSWLLRLLLLCGTALAIKNPILPGFNPDPSILRVGDEYFIATSTFTVFPGIPIYKSKDLANWELVSHALNDPAKVQLYGISTGNGITGVWAPSLSYIDGLFYVTSMTMLGSDPSTRTWPRVWWVSSPDLVHWSDVVWGEPFGIDPHLFRDAAARSNKTYLTLMSPNNNYDRLWGISQCEVDLQSGNCGGVFRSLWNGTLPQDNSTRPEGPKLFHKDDYYYLVLAEGGTSSGHRVTIGRSKSPEGPWDAAPNNPLIYNGADPNLTVQSTGHATFVDTPGGDWYATMLARRNVDTWSPLGRETFLVSIKWEDGWPILNDGNPLLLSQSIGTAPDQERPPPPFVDNFDGTDLDLGWYQLRTPYTTNYKLVSSTNASDSDSDSASESGVILLPNVYTLGDRDTPAALIRKQTSLNMTFSATLLPTASGFGPRQSIGISAYINDHTHQDIGVRGCANATGLCLYMDFERNSPRPQDPPEETTEWALNATSIPEGLTLHIRAQPLTYKLGYSLGGGDDENPTWMTEFSSQWLTEAPSGFSVFEGAMLVLFASGNGDPWPFDAPEVGFSRVREVYYEENIPDYIT</sequence>
<dbReference type="KEGG" id="ela:UCREL1_7551"/>
<dbReference type="STRING" id="1287681.M7T6K5"/>
<dbReference type="Pfam" id="PF17851">
    <property type="entry name" value="GH43_C2"/>
    <property type="match status" value="1"/>
</dbReference>
<gene>
    <name evidence="9" type="ORF">UCREL1_7551</name>
</gene>
<feature type="active site" description="Proton acceptor" evidence="4">
    <location>
        <position position="33"/>
    </location>
</feature>
<dbReference type="SUPFAM" id="SSF49899">
    <property type="entry name" value="Concanavalin A-like lectins/glucanases"/>
    <property type="match status" value="1"/>
</dbReference>
<organism evidence="9 10">
    <name type="scientific">Eutypa lata (strain UCR-EL1)</name>
    <name type="common">Grapevine dieback disease fungus</name>
    <name type="synonym">Eutypa armeniacae</name>
    <dbReference type="NCBI Taxonomy" id="1287681"/>
    <lineage>
        <taxon>Eukaryota</taxon>
        <taxon>Fungi</taxon>
        <taxon>Dikarya</taxon>
        <taxon>Ascomycota</taxon>
        <taxon>Pezizomycotina</taxon>
        <taxon>Sordariomycetes</taxon>
        <taxon>Xylariomycetidae</taxon>
        <taxon>Xylariales</taxon>
        <taxon>Diatrypaceae</taxon>
        <taxon>Eutypa</taxon>
    </lineage>
</organism>
<dbReference type="InterPro" id="IPR051795">
    <property type="entry name" value="Glycosyl_Hydrlase_43"/>
</dbReference>
<dbReference type="PANTHER" id="PTHR42812:SF16">
    <property type="entry name" value="HYDROLASE, PUTATIVE (AFU_ORTHOLOGUE AFUA_7G06110)-RELATED"/>
    <property type="match status" value="1"/>
</dbReference>
<name>M7T6K5_EUTLA</name>
<keyword evidence="10" id="KW-1185">Reference proteome</keyword>
<evidence type="ECO:0000313" key="10">
    <source>
        <dbReference type="Proteomes" id="UP000012174"/>
    </source>
</evidence>
<reference evidence="10" key="1">
    <citation type="journal article" date="2013" name="Genome Announc.">
        <title>Draft genome sequence of the grapevine dieback fungus Eutypa lata UCR-EL1.</title>
        <authorList>
            <person name="Blanco-Ulate B."/>
            <person name="Rolshausen P.E."/>
            <person name="Cantu D."/>
        </authorList>
    </citation>
    <scope>NUCLEOTIDE SEQUENCE [LARGE SCALE GENOMIC DNA]</scope>
    <source>
        <strain evidence="10">UCR-EL1</strain>
    </source>
</reference>
<dbReference type="Gene3D" id="2.115.10.20">
    <property type="entry name" value="Glycosyl hydrolase domain, family 43"/>
    <property type="match status" value="1"/>
</dbReference>
<dbReference type="GO" id="GO:0004553">
    <property type="term" value="F:hydrolase activity, hydrolyzing O-glycosyl compounds"/>
    <property type="evidence" value="ECO:0007669"/>
    <property type="project" value="InterPro"/>
</dbReference>
<dbReference type="HOGENOM" id="CLU_016508_2_0_1"/>
<dbReference type="EMBL" id="KB706863">
    <property type="protein sequence ID" value="EMR65451.1"/>
    <property type="molecule type" value="Genomic_DNA"/>
</dbReference>
<evidence type="ECO:0000256" key="4">
    <source>
        <dbReference type="PIRSR" id="PIRSR606710-1"/>
    </source>
</evidence>
<feature type="signal peptide" evidence="7">
    <location>
        <begin position="1"/>
        <end position="21"/>
    </location>
</feature>
<dbReference type="OMA" id="NWELVSH"/>
<keyword evidence="7" id="KW-0732">Signal</keyword>
<dbReference type="OrthoDB" id="2139957at2759"/>
<evidence type="ECO:0000256" key="2">
    <source>
        <dbReference type="ARBA" id="ARBA00022801"/>
    </source>
</evidence>
<feature type="domain" description="Beta-xylosidase C-terminal Concanavalin A-like" evidence="8">
    <location>
        <begin position="347"/>
        <end position="554"/>
    </location>
</feature>
<dbReference type="Proteomes" id="UP000012174">
    <property type="component" value="Unassembled WGS sequence"/>
</dbReference>
<dbReference type="Pfam" id="PF04616">
    <property type="entry name" value="Glyco_hydro_43"/>
    <property type="match status" value="1"/>
</dbReference>
<feature type="active site" description="Proton donor" evidence="4">
    <location>
        <position position="213"/>
    </location>
</feature>
<dbReference type="AlphaFoldDB" id="M7T6K5"/>